<dbReference type="Pfam" id="PF01497">
    <property type="entry name" value="Peripla_BP_2"/>
    <property type="match status" value="1"/>
</dbReference>
<feature type="compositionally biased region" description="Low complexity" evidence="5">
    <location>
        <begin position="37"/>
        <end position="49"/>
    </location>
</feature>
<protein>
    <submittedName>
        <fullName evidence="7">ABC transporter substrate-binding protein</fullName>
    </submittedName>
</protein>
<name>A0ABV4I0A1_9ACTN</name>
<evidence type="ECO:0000256" key="5">
    <source>
        <dbReference type="SAM" id="MobiDB-lite"/>
    </source>
</evidence>
<evidence type="ECO:0000259" key="6">
    <source>
        <dbReference type="PROSITE" id="PS50983"/>
    </source>
</evidence>
<dbReference type="EMBL" id="JBGGTQ010000003">
    <property type="protein sequence ID" value="MEZ0492089.1"/>
    <property type="molecule type" value="Genomic_DNA"/>
</dbReference>
<comment type="subcellular location">
    <subcellularLocation>
        <location evidence="1">Cell envelope</location>
    </subcellularLocation>
</comment>
<feature type="region of interest" description="Disordered" evidence="5">
    <location>
        <begin position="33"/>
        <end position="63"/>
    </location>
</feature>
<sequence length="342" mass="34844">MNSPTTPRPLRRRGVLAGVTGLALLLAGCGGSGDTAGGEPSAAATSSTAPEERTISTEQGEVTVPGDPQRIVVLSGGLAGYLFALDAPVVATDTRVLGVTDLEGGFPPSWSQAAQEQGTTALPAGEELNVEAVAAASPDLIIGGGQGITAVQAQESYDQLTTIAPTVLVPTTTTAWQDQLAAVAEAAGRTDGVEALTDAYDDKVSQVRSAITVPQGNAVFILSLPNGKPYLIPATAALPQLTAELGFTPDDVVTKAGNPQLYGSGDSFEVSAELLSQVADAPNAFVVNLGGRSLAELQQDPIYAALPAFASGQVHELPAVSYRPDYDGAMTALDALAERFSS</sequence>
<dbReference type="InterPro" id="IPR002491">
    <property type="entry name" value="ABC_transptr_periplasmic_BD"/>
</dbReference>
<dbReference type="InterPro" id="IPR006311">
    <property type="entry name" value="TAT_signal"/>
</dbReference>
<comment type="similarity">
    <text evidence="2">Belongs to the bacterial solute-binding protein 8 family.</text>
</comment>
<evidence type="ECO:0000256" key="3">
    <source>
        <dbReference type="ARBA" id="ARBA00022448"/>
    </source>
</evidence>
<gene>
    <name evidence="7" type="ORF">AB2L28_07545</name>
</gene>
<proteinExistence type="inferred from homology"/>
<evidence type="ECO:0000313" key="8">
    <source>
        <dbReference type="Proteomes" id="UP001566476"/>
    </source>
</evidence>
<evidence type="ECO:0000256" key="1">
    <source>
        <dbReference type="ARBA" id="ARBA00004196"/>
    </source>
</evidence>
<organism evidence="7 8">
    <name type="scientific">Kineococcus mangrovi</name>
    <dbReference type="NCBI Taxonomy" id="1660183"/>
    <lineage>
        <taxon>Bacteria</taxon>
        <taxon>Bacillati</taxon>
        <taxon>Actinomycetota</taxon>
        <taxon>Actinomycetes</taxon>
        <taxon>Kineosporiales</taxon>
        <taxon>Kineosporiaceae</taxon>
        <taxon>Kineococcus</taxon>
    </lineage>
</organism>
<keyword evidence="4" id="KW-0732">Signal</keyword>
<reference evidence="7 8" key="1">
    <citation type="submission" date="2024-07" db="EMBL/GenBank/DDBJ databases">
        <authorList>
            <person name="Thanompreechachai J."/>
            <person name="Duangmal K."/>
        </authorList>
    </citation>
    <scope>NUCLEOTIDE SEQUENCE [LARGE SCALE GENOMIC DNA]</scope>
    <source>
        <strain evidence="7 8">TBRC 1896</strain>
    </source>
</reference>
<feature type="domain" description="Fe/B12 periplasmic-binding" evidence="6">
    <location>
        <begin position="70"/>
        <end position="342"/>
    </location>
</feature>
<dbReference type="InterPro" id="IPR051313">
    <property type="entry name" value="Bact_iron-sidero_bind"/>
</dbReference>
<keyword evidence="8" id="KW-1185">Reference proteome</keyword>
<dbReference type="PROSITE" id="PS51318">
    <property type="entry name" value="TAT"/>
    <property type="match status" value="1"/>
</dbReference>
<comment type="caution">
    <text evidence="7">The sequence shown here is derived from an EMBL/GenBank/DDBJ whole genome shotgun (WGS) entry which is preliminary data.</text>
</comment>
<evidence type="ECO:0000256" key="2">
    <source>
        <dbReference type="ARBA" id="ARBA00008814"/>
    </source>
</evidence>
<dbReference type="SUPFAM" id="SSF53807">
    <property type="entry name" value="Helical backbone' metal receptor"/>
    <property type="match status" value="1"/>
</dbReference>
<evidence type="ECO:0000256" key="4">
    <source>
        <dbReference type="ARBA" id="ARBA00022729"/>
    </source>
</evidence>
<keyword evidence="3" id="KW-0813">Transport</keyword>
<evidence type="ECO:0000313" key="7">
    <source>
        <dbReference type="EMBL" id="MEZ0492089.1"/>
    </source>
</evidence>
<dbReference type="Gene3D" id="3.40.50.1980">
    <property type="entry name" value="Nitrogenase molybdenum iron protein domain"/>
    <property type="match status" value="2"/>
</dbReference>
<dbReference type="PANTHER" id="PTHR30532:SF24">
    <property type="entry name" value="FERRIC ENTEROBACTIN-BINDING PERIPLASMIC PROTEIN FEPB"/>
    <property type="match status" value="1"/>
</dbReference>
<accession>A0ABV4I0A1</accession>
<dbReference type="RefSeq" id="WP_370718137.1">
    <property type="nucleotide sequence ID" value="NZ_JBGGTQ010000003.1"/>
</dbReference>
<dbReference type="Proteomes" id="UP001566476">
    <property type="component" value="Unassembled WGS sequence"/>
</dbReference>
<dbReference type="PANTHER" id="PTHR30532">
    <property type="entry name" value="IRON III DICITRATE-BINDING PERIPLASMIC PROTEIN"/>
    <property type="match status" value="1"/>
</dbReference>
<dbReference type="PROSITE" id="PS50983">
    <property type="entry name" value="FE_B12_PBP"/>
    <property type="match status" value="1"/>
</dbReference>